<dbReference type="RefSeq" id="XP_041154929.1">
    <property type="nucleotide sequence ID" value="XM_041296622.1"/>
</dbReference>
<feature type="non-terminal residue" evidence="1">
    <location>
        <position position="88"/>
    </location>
</feature>
<feature type="non-terminal residue" evidence="1">
    <location>
        <position position="1"/>
    </location>
</feature>
<organism evidence="1 2">
    <name type="scientific">Suillus plorans</name>
    <dbReference type="NCBI Taxonomy" id="116603"/>
    <lineage>
        <taxon>Eukaryota</taxon>
        <taxon>Fungi</taxon>
        <taxon>Dikarya</taxon>
        <taxon>Basidiomycota</taxon>
        <taxon>Agaricomycotina</taxon>
        <taxon>Agaricomycetes</taxon>
        <taxon>Agaricomycetidae</taxon>
        <taxon>Boletales</taxon>
        <taxon>Suillineae</taxon>
        <taxon>Suillaceae</taxon>
        <taxon>Suillus</taxon>
    </lineage>
</organism>
<name>A0A9P7AED6_9AGAM</name>
<dbReference type="Proteomes" id="UP000719766">
    <property type="component" value="Unassembled WGS sequence"/>
</dbReference>
<comment type="caution">
    <text evidence="1">The sequence shown here is derived from an EMBL/GenBank/DDBJ whole genome shotgun (WGS) entry which is preliminary data.</text>
</comment>
<dbReference type="OrthoDB" id="2800503at2759"/>
<proteinExistence type="predicted"/>
<keyword evidence="2" id="KW-1185">Reference proteome</keyword>
<sequence>LVAKANLAVEAMEKEETDIPQNIKFISARRLPHGGVLYELDSAESASWLNNPPNRSKFLEGFGIEVVLRDRAYHVIVENVPINFVPEQ</sequence>
<evidence type="ECO:0000313" key="1">
    <source>
        <dbReference type="EMBL" id="KAG1787598.1"/>
    </source>
</evidence>
<gene>
    <name evidence="1" type="ORF">HD556DRAFT_1213609</name>
</gene>
<dbReference type="EMBL" id="JABBWE010000077">
    <property type="protein sequence ID" value="KAG1787598.1"/>
    <property type="molecule type" value="Genomic_DNA"/>
</dbReference>
<reference evidence="1" key="1">
    <citation type="journal article" date="2020" name="New Phytol.">
        <title>Comparative genomics reveals dynamic genome evolution in host specialist ectomycorrhizal fungi.</title>
        <authorList>
            <person name="Lofgren L.A."/>
            <person name="Nguyen N.H."/>
            <person name="Vilgalys R."/>
            <person name="Ruytinx J."/>
            <person name="Liao H.L."/>
            <person name="Branco S."/>
            <person name="Kuo A."/>
            <person name="LaButti K."/>
            <person name="Lipzen A."/>
            <person name="Andreopoulos W."/>
            <person name="Pangilinan J."/>
            <person name="Riley R."/>
            <person name="Hundley H."/>
            <person name="Na H."/>
            <person name="Barry K."/>
            <person name="Grigoriev I.V."/>
            <person name="Stajich J.E."/>
            <person name="Kennedy P.G."/>
        </authorList>
    </citation>
    <scope>NUCLEOTIDE SEQUENCE</scope>
    <source>
        <strain evidence="1">S12</strain>
    </source>
</reference>
<accession>A0A9P7AED6</accession>
<dbReference type="AlphaFoldDB" id="A0A9P7AED6"/>
<protein>
    <submittedName>
        <fullName evidence="1">Uncharacterized protein</fullName>
    </submittedName>
</protein>
<dbReference type="GeneID" id="64590386"/>
<evidence type="ECO:0000313" key="2">
    <source>
        <dbReference type="Proteomes" id="UP000719766"/>
    </source>
</evidence>